<dbReference type="SUPFAM" id="SSF109854">
    <property type="entry name" value="DinB/YfiT-like putative metalloenzymes"/>
    <property type="match status" value="1"/>
</dbReference>
<keyword evidence="3" id="KW-1185">Reference proteome</keyword>
<comment type="caution">
    <text evidence="2">The sequence shown here is derived from an EMBL/GenBank/DDBJ whole genome shotgun (WGS) entry which is preliminary data.</text>
</comment>
<feature type="domain" description="DinB-like" evidence="1">
    <location>
        <begin position="49"/>
        <end position="149"/>
    </location>
</feature>
<proteinExistence type="predicted"/>
<dbReference type="InterPro" id="IPR024775">
    <property type="entry name" value="DinB-like"/>
</dbReference>
<evidence type="ECO:0000313" key="3">
    <source>
        <dbReference type="Proteomes" id="UP001231941"/>
    </source>
</evidence>
<evidence type="ECO:0000313" key="2">
    <source>
        <dbReference type="EMBL" id="MDP5275989.1"/>
    </source>
</evidence>
<sequence length="166" mass="18845">MQAFSHNLTTSIESIWLSIRVTPIGVFVISKLFTDYEGKTEPVIPFGKQIVNHLIFWNERYLNRFKGVEVTGEEINNDVTFESGSLNGTVEEWQSTVSRLNSVMSEWTEAVKNCNPDKLHTSIVKDSDEPWSAAIANINIHNAYHTGQILEIRKTEGIWDPKNGVH</sequence>
<dbReference type="Pfam" id="PF12867">
    <property type="entry name" value="DinB_2"/>
    <property type="match status" value="1"/>
</dbReference>
<gene>
    <name evidence="2" type="ORF">Q5Y73_17965</name>
</gene>
<dbReference type="InterPro" id="IPR034660">
    <property type="entry name" value="DinB/YfiT-like"/>
</dbReference>
<dbReference type="RefSeq" id="WP_305993299.1">
    <property type="nucleotide sequence ID" value="NZ_JAVAMP010000011.1"/>
</dbReference>
<organism evidence="2 3">
    <name type="scientific">Chengkuizengella axinellae</name>
    <dbReference type="NCBI Taxonomy" id="3064388"/>
    <lineage>
        <taxon>Bacteria</taxon>
        <taxon>Bacillati</taxon>
        <taxon>Bacillota</taxon>
        <taxon>Bacilli</taxon>
        <taxon>Bacillales</taxon>
        <taxon>Paenibacillaceae</taxon>
        <taxon>Chengkuizengella</taxon>
    </lineage>
</organism>
<evidence type="ECO:0000259" key="1">
    <source>
        <dbReference type="Pfam" id="PF12867"/>
    </source>
</evidence>
<dbReference type="Gene3D" id="1.20.120.450">
    <property type="entry name" value="dinb family like domain"/>
    <property type="match status" value="1"/>
</dbReference>
<name>A0ABT9J302_9BACL</name>
<dbReference type="Proteomes" id="UP001231941">
    <property type="component" value="Unassembled WGS sequence"/>
</dbReference>
<accession>A0ABT9J302</accession>
<dbReference type="EMBL" id="JAVAMP010000011">
    <property type="protein sequence ID" value="MDP5275989.1"/>
    <property type="molecule type" value="Genomic_DNA"/>
</dbReference>
<protein>
    <submittedName>
        <fullName evidence="2">DinB family protein</fullName>
    </submittedName>
</protein>
<reference evidence="2 3" key="1">
    <citation type="submission" date="2023-08" db="EMBL/GenBank/DDBJ databases">
        <authorList>
            <person name="Park J.-S."/>
        </authorList>
    </citation>
    <scope>NUCLEOTIDE SEQUENCE [LARGE SCALE GENOMIC DNA]</scope>
    <source>
        <strain evidence="2 3">2205SS18-9</strain>
    </source>
</reference>